<gene>
    <name evidence="1" type="ORF">TH25_21225</name>
</gene>
<comment type="caution">
    <text evidence="1">The sequence shown here is derived from an EMBL/GenBank/DDBJ whole genome shotgun (WGS) entry which is preliminary data.</text>
</comment>
<dbReference type="Proteomes" id="UP000252517">
    <property type="component" value="Unassembled WGS sequence"/>
</dbReference>
<name>A0A367WTA0_9PROT</name>
<dbReference type="RefSeq" id="WP_114090133.1">
    <property type="nucleotide sequence ID" value="NZ_JPWH01000024.1"/>
</dbReference>
<sequence length="108" mass="12223">MDDESDKAHKERYAKTWGTPIGQDCITLKASLAAWLGPRLVFLADHTTTVARGDFEADEELEAATKAELSVMRNHGKALIEFGETEMNDKEAQEAMLWVAENFHRLWD</sequence>
<evidence type="ECO:0000313" key="2">
    <source>
        <dbReference type="Proteomes" id="UP000252517"/>
    </source>
</evidence>
<proteinExistence type="predicted"/>
<organism evidence="1 2">
    <name type="scientific">Thalassospira profundimaris</name>
    <dbReference type="NCBI Taxonomy" id="502049"/>
    <lineage>
        <taxon>Bacteria</taxon>
        <taxon>Pseudomonadati</taxon>
        <taxon>Pseudomonadota</taxon>
        <taxon>Alphaproteobacteria</taxon>
        <taxon>Rhodospirillales</taxon>
        <taxon>Thalassospiraceae</taxon>
        <taxon>Thalassospira</taxon>
    </lineage>
</organism>
<protein>
    <submittedName>
        <fullName evidence="1">Uncharacterized protein</fullName>
    </submittedName>
</protein>
<dbReference type="AlphaFoldDB" id="A0A367WTA0"/>
<accession>A0A367WTA0</accession>
<dbReference type="OrthoDB" id="9970869at2"/>
<evidence type="ECO:0000313" key="1">
    <source>
        <dbReference type="EMBL" id="RCK43672.1"/>
    </source>
</evidence>
<reference evidence="1 2" key="1">
    <citation type="submission" date="2014-07" db="EMBL/GenBank/DDBJ databases">
        <title>Draft genome sequence of Thalassospira profundimaris S25-3-2.</title>
        <authorList>
            <person name="Lai Q."/>
            <person name="Shao Z."/>
        </authorList>
    </citation>
    <scope>NUCLEOTIDE SEQUENCE [LARGE SCALE GENOMIC DNA]</scope>
    <source>
        <strain evidence="1 2">S25-3-2</strain>
    </source>
</reference>
<dbReference type="EMBL" id="JPWH01000024">
    <property type="protein sequence ID" value="RCK43672.1"/>
    <property type="molecule type" value="Genomic_DNA"/>
</dbReference>